<dbReference type="RefSeq" id="WP_013483320.1">
    <property type="nucleotide sequence ID" value="NC_014824.1"/>
</dbReference>
<name>E6UJC4_RUMA7</name>
<accession>E6UJC4</accession>
<dbReference type="KEGG" id="ral:Rumal_3307"/>
<evidence type="ECO:0000313" key="1">
    <source>
        <dbReference type="EMBL" id="ADU23770.1"/>
    </source>
</evidence>
<dbReference type="HOGENOM" id="CLU_1097889_0_0_9"/>
<geneLocation type="plasmid" evidence="1 2">
    <name>pRUMAL01</name>
</geneLocation>
<evidence type="ECO:0000313" key="2">
    <source>
        <dbReference type="Proteomes" id="UP000006919"/>
    </source>
</evidence>
<reference evidence="2" key="1">
    <citation type="journal article" date="2011" name="J. Bacteriol.">
        <title>Complete genome of the cellulolytic ruminal bacterium Ruminococcus albus 7.</title>
        <authorList>
            <person name="Suen G."/>
            <person name="Stevenson D.M."/>
            <person name="Bruce D.C."/>
            <person name="Chertkov O."/>
            <person name="Copeland A."/>
            <person name="Cheng J.F."/>
            <person name="Detter C."/>
            <person name="Detter J.C."/>
            <person name="Goodwin L.A."/>
            <person name="Han C.S."/>
            <person name="Hauser L.J."/>
            <person name="Ivanova N.N."/>
            <person name="Kyrpides N.C."/>
            <person name="Land M.L."/>
            <person name="Lapidus A."/>
            <person name="Lucas S."/>
            <person name="Ovchinnikova G."/>
            <person name="Pitluck S."/>
            <person name="Tapia R."/>
            <person name="Woyke T."/>
            <person name="Boyum J."/>
            <person name="Mead D."/>
            <person name="Weimer P.J."/>
        </authorList>
    </citation>
    <scope>NUCLEOTIDE SEQUENCE [LARGE SCALE GENOMIC DNA]</scope>
    <source>
        <strain evidence="2">ATCC 27210 / DSM 20455 / JCM 14654 / NCDO 2250 / 7</strain>
        <plasmid evidence="2">pRUMAL01</plasmid>
    </source>
</reference>
<sequence>MENKIRLYSPTIKKEITFETNDIYGPKHSSIENYFYSEMTNCKLKRTFLKMELDHSVVEVCISSDNPQRCITAIGEATAMSLTTDIAKANPVITADNRAFDRAVLKYLGLNNVYAASENVQQDKLKSYIESTPVNISEPESDPADSESEINIKSFDDVFGESDVVAGINEDEEFAALSKEKCNLKLYKDASGKQGYPAHGWILKHHPKDIVHMIDIARKMDPEHIKFTDPEKAEALIKFNRFVELGKKLGHIN</sequence>
<proteinExistence type="predicted"/>
<protein>
    <submittedName>
        <fullName evidence="1">Uncharacterized protein</fullName>
    </submittedName>
</protein>
<dbReference type="Proteomes" id="UP000006919">
    <property type="component" value="Plasmid pRUMAL01"/>
</dbReference>
<keyword evidence="1" id="KW-0614">Plasmid</keyword>
<dbReference type="EMBL" id="CP002404">
    <property type="protein sequence ID" value="ADU23770.1"/>
    <property type="molecule type" value="Genomic_DNA"/>
</dbReference>
<gene>
    <name evidence="1" type="ordered locus">Rumal_3307</name>
</gene>
<dbReference type="AlphaFoldDB" id="E6UJC4"/>
<organism evidence="1 2">
    <name type="scientific">Ruminococcus albus (strain ATCC 27210 / DSM 20455 / JCM 14654 / NCDO 2250 / 7)</name>
    <dbReference type="NCBI Taxonomy" id="697329"/>
    <lineage>
        <taxon>Bacteria</taxon>
        <taxon>Bacillati</taxon>
        <taxon>Bacillota</taxon>
        <taxon>Clostridia</taxon>
        <taxon>Eubacteriales</taxon>
        <taxon>Oscillospiraceae</taxon>
        <taxon>Ruminococcus</taxon>
    </lineage>
</organism>